<protein>
    <recommendedName>
        <fullName evidence="4">DUF3887 domain-containing protein</fullName>
    </recommendedName>
</protein>
<comment type="caution">
    <text evidence="2">The sequence shown here is derived from an EMBL/GenBank/DDBJ whole genome shotgun (WGS) entry which is preliminary data.</text>
</comment>
<feature type="signal peptide" evidence="1">
    <location>
        <begin position="1"/>
        <end position="20"/>
    </location>
</feature>
<feature type="chain" id="PRO_5020958963" description="DUF3887 domain-containing protein" evidence="1">
    <location>
        <begin position="21"/>
        <end position="133"/>
    </location>
</feature>
<dbReference type="AlphaFoldDB" id="A0A4Q9JT56"/>
<keyword evidence="3" id="KW-1185">Reference proteome</keyword>
<proteinExistence type="predicted"/>
<organism evidence="2 3">
    <name type="scientific">Campylobacter novaezeelandiae</name>
    <dbReference type="NCBI Taxonomy" id="2267891"/>
    <lineage>
        <taxon>Bacteria</taxon>
        <taxon>Pseudomonadati</taxon>
        <taxon>Campylobacterota</taxon>
        <taxon>Epsilonproteobacteria</taxon>
        <taxon>Campylobacterales</taxon>
        <taxon>Campylobacteraceae</taxon>
        <taxon>Campylobacter</taxon>
    </lineage>
</organism>
<name>A0A4Q9JT56_9BACT</name>
<dbReference type="OrthoDB" id="9929720at2"/>
<keyword evidence="1" id="KW-0732">Signal</keyword>
<accession>A0A4Q9JT56</accession>
<sequence>MLKKAILFFLMGFVLLQANSLDKCNNIAVISKLKKQIPKEISKNLHELFVPEVDYEEFEKKLKEIYGETIYSDIVKIDSISNFSIILDSCMAMINATFQEKKGLWSIAYKVSNLNQVEIIDITYLNGDFNEYF</sequence>
<dbReference type="EMBL" id="QPGR01000017">
    <property type="protein sequence ID" value="TBR79126.1"/>
    <property type="molecule type" value="Genomic_DNA"/>
</dbReference>
<evidence type="ECO:0000313" key="3">
    <source>
        <dbReference type="Proteomes" id="UP000292583"/>
    </source>
</evidence>
<reference evidence="2 3" key="1">
    <citation type="submission" date="2018-07" db="EMBL/GenBank/DDBJ databases">
        <title>Campylobacter zealandensis sp. nov., isolated from birds and water in New Zealand.</title>
        <authorList>
            <person name="Wilkinson D.A."/>
            <person name="Biggs P.J."/>
            <person name="French N.P."/>
            <person name="Midwinter A.C."/>
        </authorList>
    </citation>
    <scope>NUCLEOTIDE SEQUENCE [LARGE SCALE GENOMIC DNA]</scope>
    <source>
        <strain evidence="2 3">B423b</strain>
    </source>
</reference>
<dbReference type="Proteomes" id="UP000292583">
    <property type="component" value="Unassembled WGS sequence"/>
</dbReference>
<gene>
    <name evidence="2" type="ORF">DU473_07360</name>
</gene>
<evidence type="ECO:0008006" key="4">
    <source>
        <dbReference type="Google" id="ProtNLM"/>
    </source>
</evidence>
<evidence type="ECO:0000256" key="1">
    <source>
        <dbReference type="SAM" id="SignalP"/>
    </source>
</evidence>
<evidence type="ECO:0000313" key="2">
    <source>
        <dbReference type="EMBL" id="TBR79126.1"/>
    </source>
</evidence>